<keyword evidence="2" id="KW-1185">Reference proteome</keyword>
<dbReference type="RefSeq" id="WP_347611635.1">
    <property type="nucleotide sequence ID" value="NZ_JBDPZC010000008.1"/>
</dbReference>
<reference evidence="1 2" key="1">
    <citation type="submission" date="2024-05" db="EMBL/GenBank/DDBJ databases">
        <title>Roseateles sp. 2.12 16S ribosomal RNA gene Genome sequencing and assembly.</title>
        <authorList>
            <person name="Woo H."/>
        </authorList>
    </citation>
    <scope>NUCLEOTIDE SEQUENCE [LARGE SCALE GENOMIC DNA]</scope>
    <source>
        <strain evidence="1 2">2.12</strain>
    </source>
</reference>
<sequence length="91" mass="9708">MALGCTSASAAEFPWPDLPALYKITRKAAASSVSAPKAASATRARDMEDRGFINGRGNGSLWRFTIDFPMASGLMVGNPKPVAEMSSQCRR</sequence>
<accession>A0ABV0GHN6</accession>
<dbReference type="EMBL" id="JBDPZC010000008">
    <property type="protein sequence ID" value="MEO3714545.1"/>
    <property type="molecule type" value="Genomic_DNA"/>
</dbReference>
<proteinExistence type="predicted"/>
<protein>
    <submittedName>
        <fullName evidence="1">Uncharacterized protein</fullName>
    </submittedName>
</protein>
<evidence type="ECO:0000313" key="1">
    <source>
        <dbReference type="EMBL" id="MEO3714545.1"/>
    </source>
</evidence>
<gene>
    <name evidence="1" type="ORF">ABDJ40_17390</name>
</gene>
<organism evidence="1 2">
    <name type="scientific">Roseateles flavus</name>
    <dbReference type="NCBI Taxonomy" id="3149041"/>
    <lineage>
        <taxon>Bacteria</taxon>
        <taxon>Pseudomonadati</taxon>
        <taxon>Pseudomonadota</taxon>
        <taxon>Betaproteobacteria</taxon>
        <taxon>Burkholderiales</taxon>
        <taxon>Sphaerotilaceae</taxon>
        <taxon>Roseateles</taxon>
    </lineage>
</organism>
<dbReference type="Proteomes" id="UP001462640">
    <property type="component" value="Unassembled WGS sequence"/>
</dbReference>
<comment type="caution">
    <text evidence="1">The sequence shown here is derived from an EMBL/GenBank/DDBJ whole genome shotgun (WGS) entry which is preliminary data.</text>
</comment>
<evidence type="ECO:0000313" key="2">
    <source>
        <dbReference type="Proteomes" id="UP001462640"/>
    </source>
</evidence>
<name>A0ABV0GHN6_9BURK</name>